<feature type="region of interest" description="Disordered" evidence="7">
    <location>
        <begin position="1"/>
        <end position="40"/>
    </location>
</feature>
<dbReference type="InterPro" id="IPR000253">
    <property type="entry name" value="FHA_dom"/>
</dbReference>
<feature type="region of interest" description="Disordered" evidence="7">
    <location>
        <begin position="715"/>
        <end position="797"/>
    </location>
</feature>
<dbReference type="PANTHER" id="PTHR45881">
    <property type="entry name" value="CHECKPOINT SUPPRESSOR 1-LIKE, ISOFORM A-RELATED"/>
    <property type="match status" value="1"/>
</dbReference>
<evidence type="ECO:0000256" key="5">
    <source>
        <dbReference type="ARBA" id="ARBA00023242"/>
    </source>
</evidence>
<dbReference type="CDD" id="cd22701">
    <property type="entry name" value="FHA_FKH1-like"/>
    <property type="match status" value="1"/>
</dbReference>
<feature type="compositionally biased region" description="Acidic residues" evidence="7">
    <location>
        <begin position="736"/>
        <end position="756"/>
    </location>
</feature>
<evidence type="ECO:0000256" key="3">
    <source>
        <dbReference type="ARBA" id="ARBA00023125"/>
    </source>
</evidence>
<dbReference type="SMART" id="SM00339">
    <property type="entry name" value="FH"/>
    <property type="match status" value="1"/>
</dbReference>
<name>A0A6S6VBK5_9PLEO</name>
<evidence type="ECO:0000256" key="7">
    <source>
        <dbReference type="SAM" id="MobiDB-lite"/>
    </source>
</evidence>
<protein>
    <submittedName>
        <fullName evidence="8">Forkhead transcription factor fkh1</fullName>
    </submittedName>
</protein>
<dbReference type="PRINTS" id="PR00053">
    <property type="entry name" value="FORKHEAD"/>
</dbReference>
<feature type="region of interest" description="Disordered" evidence="7">
    <location>
        <begin position="63"/>
        <end position="103"/>
    </location>
</feature>
<feature type="compositionally biased region" description="Polar residues" evidence="7">
    <location>
        <begin position="859"/>
        <end position="868"/>
    </location>
</feature>
<feature type="compositionally biased region" description="Polar residues" evidence="7">
    <location>
        <begin position="775"/>
        <end position="784"/>
    </location>
</feature>
<feature type="compositionally biased region" description="Low complexity" evidence="7">
    <location>
        <begin position="757"/>
        <end position="767"/>
    </location>
</feature>
<dbReference type="Proteomes" id="UP000472372">
    <property type="component" value="Chromosome 2"/>
</dbReference>
<dbReference type="InterPro" id="IPR001766">
    <property type="entry name" value="Fork_head_dom"/>
</dbReference>
<feature type="region of interest" description="Disordered" evidence="7">
    <location>
        <begin position="167"/>
        <end position="189"/>
    </location>
</feature>
<dbReference type="InterPro" id="IPR036390">
    <property type="entry name" value="WH_DNA-bd_sf"/>
</dbReference>
<feature type="compositionally biased region" description="Gly residues" evidence="7">
    <location>
        <begin position="787"/>
        <end position="797"/>
    </location>
</feature>
<dbReference type="EMBL" id="HG992978">
    <property type="protein sequence ID" value="CAE7014209.1"/>
    <property type="molecule type" value="Genomic_DNA"/>
</dbReference>
<feature type="region of interest" description="Disordered" evidence="7">
    <location>
        <begin position="840"/>
        <end position="868"/>
    </location>
</feature>
<dbReference type="InterPro" id="IPR018122">
    <property type="entry name" value="TF_fork_head_CS_1"/>
</dbReference>
<dbReference type="Pfam" id="PF00250">
    <property type="entry name" value="Forkhead"/>
    <property type="match status" value="1"/>
</dbReference>
<evidence type="ECO:0000313" key="8">
    <source>
        <dbReference type="EMBL" id="CAE7014209.1"/>
    </source>
</evidence>
<dbReference type="CDD" id="cd00059">
    <property type="entry name" value="FH_FOX"/>
    <property type="match status" value="1"/>
</dbReference>
<feature type="compositionally biased region" description="Polar residues" evidence="7">
    <location>
        <begin position="328"/>
        <end position="342"/>
    </location>
</feature>
<keyword evidence="2" id="KW-0805">Transcription regulation</keyword>
<evidence type="ECO:0000256" key="6">
    <source>
        <dbReference type="PROSITE-ProRule" id="PRU00089"/>
    </source>
</evidence>
<dbReference type="PANTHER" id="PTHR45881:SF1">
    <property type="entry name" value="FORK HEAD PROTEIN HOMOLOG 2"/>
    <property type="match status" value="1"/>
</dbReference>
<gene>
    <name evidence="8" type="ORF">PTTW11_02618</name>
</gene>
<dbReference type="PROSITE" id="PS00658">
    <property type="entry name" value="FORK_HEAD_2"/>
    <property type="match status" value="1"/>
</dbReference>
<comment type="subcellular location">
    <subcellularLocation>
        <location evidence="1 6">Nucleus</location>
    </subcellularLocation>
</comment>
<dbReference type="FunFam" id="1.10.10.10:FF:000030">
    <property type="entry name" value="Forkhead box protein K2"/>
    <property type="match status" value="1"/>
</dbReference>
<dbReference type="FunFam" id="2.60.200.20:FF:000208">
    <property type="entry name" value="Fork head protein homolog 2"/>
    <property type="match status" value="1"/>
</dbReference>
<evidence type="ECO:0000313" key="9">
    <source>
        <dbReference type="Proteomes" id="UP000472372"/>
    </source>
</evidence>
<feature type="region of interest" description="Disordered" evidence="7">
    <location>
        <begin position="519"/>
        <end position="567"/>
    </location>
</feature>
<dbReference type="GO" id="GO:0005634">
    <property type="term" value="C:nucleus"/>
    <property type="evidence" value="ECO:0007669"/>
    <property type="project" value="UniProtKB-SubCell"/>
</dbReference>
<dbReference type="Gene3D" id="2.60.200.20">
    <property type="match status" value="1"/>
</dbReference>
<sequence>MSTRRSGLRSRRDAQQQSDPDTPDATPSRKRRRVSSPTATSVAANLYSLAQLNGSAQEPASASASASASAQVDASRTRITESVASNDSNTTLPNGGDADNPMDPIERQNVLIAALRVPAYVPHAAVDYANDLQSQRNEGKNIAAFAKIAARDWCFFVQETQVRIGRADNSSRANPHSSQPNIAGLPASDADRQDWGVHIDLGPERQISRVHAEINFDSTDQKWYINVNSRNGLKLDDRHLTRGEKAPLHSGICISIMSTQMLFLLANTEDHFHPMLWRQVKNEDAAESDNDGNPPPKPHQHAHPSGPTPKRDQYDPFPPSSHPRHKQQSSQAYYNQMTSTPGHQPGTPMTFRADNNPRSKDSPANFSRAIVLESGDDIDYSLDSAKDLKPPHSYAQLIGQAILSSEEEMLTLANIYDYIKVRYSYFRHTTSGWQNSIRHNLSLNKSFAKVARRTDEPGKGMKWKIADSEREEFVKKQLLNPRKGGGIAIGYRMDGSGPSSPALGNPLQATERLIGALDRDHGSSQYPPRIKSPPRSATPPLSSVPMATESYTPDRGPRPYGGIKQSPTIRDQDRFVTPAKRLMYGGTEGPVPTYIKNDDSRQQLESSPGVDPVKQSVPGMKTDVGNSPPTLYSDAASNNINGNYDAGRINNALITPLVTRHAPLLAPPSTAQMPSQYMAFSSPAPFWKFVDLGSTPGKGHLELSPIKLQRPDFKDIGEEEDNHPSSPPMLHGNSAEPEEDKEQDGDDKGDEDEEAGPESPSRTVSRPVSRREIGSQRSRSNSKVNGLGLGIVGSGGMVRGASLTSFEEEGEPEEESYDLSKGFEKIGSFHRSMAQSHGLASIGSIGSRSTATPPPSHQIARTSVPANM</sequence>
<reference evidence="8" key="1">
    <citation type="submission" date="2021-02" db="EMBL/GenBank/DDBJ databases">
        <authorList>
            <person name="Syme A R."/>
            <person name="Syme A R."/>
            <person name="Moolhuijzen P."/>
        </authorList>
    </citation>
    <scope>NUCLEOTIDE SEQUENCE</scope>
    <source>
        <strain evidence="8">W1-1</strain>
    </source>
</reference>
<dbReference type="InterPro" id="IPR036388">
    <property type="entry name" value="WH-like_DNA-bd_sf"/>
</dbReference>
<evidence type="ECO:0000256" key="2">
    <source>
        <dbReference type="ARBA" id="ARBA00023015"/>
    </source>
</evidence>
<feature type="region of interest" description="Disordered" evidence="7">
    <location>
        <begin position="283"/>
        <end position="363"/>
    </location>
</feature>
<evidence type="ECO:0000256" key="4">
    <source>
        <dbReference type="ARBA" id="ARBA00023163"/>
    </source>
</evidence>
<evidence type="ECO:0000256" key="1">
    <source>
        <dbReference type="ARBA" id="ARBA00004123"/>
    </source>
</evidence>
<dbReference type="AlphaFoldDB" id="A0A6S6VBK5"/>
<dbReference type="InterPro" id="IPR008984">
    <property type="entry name" value="SMAD_FHA_dom_sf"/>
</dbReference>
<feature type="compositionally biased region" description="Polar residues" evidence="7">
    <location>
        <begin position="168"/>
        <end position="181"/>
    </location>
</feature>
<dbReference type="Pfam" id="PF00498">
    <property type="entry name" value="FHA"/>
    <property type="match status" value="1"/>
</dbReference>
<dbReference type="Gene3D" id="1.10.10.10">
    <property type="entry name" value="Winged helix-like DNA-binding domain superfamily/Winged helix DNA-binding domain"/>
    <property type="match status" value="1"/>
</dbReference>
<dbReference type="SUPFAM" id="SSF46785">
    <property type="entry name" value="Winged helix' DNA-binding domain"/>
    <property type="match status" value="1"/>
</dbReference>
<dbReference type="PROSITE" id="PS50039">
    <property type="entry name" value="FORK_HEAD_3"/>
    <property type="match status" value="1"/>
</dbReference>
<feature type="region of interest" description="Disordered" evidence="7">
    <location>
        <begin position="599"/>
        <end position="627"/>
    </location>
</feature>
<dbReference type="GO" id="GO:0000978">
    <property type="term" value="F:RNA polymerase II cis-regulatory region sequence-specific DNA binding"/>
    <property type="evidence" value="ECO:0007669"/>
    <property type="project" value="TreeGrafter"/>
</dbReference>
<dbReference type="SUPFAM" id="SSF49879">
    <property type="entry name" value="SMAD/FHA domain"/>
    <property type="match status" value="1"/>
</dbReference>
<dbReference type="InterPro" id="IPR030456">
    <property type="entry name" value="TF_fork_head_CS_2"/>
</dbReference>
<accession>A0A6S6VBK5</accession>
<keyword evidence="3 6" id="KW-0238">DNA-binding</keyword>
<keyword evidence="5 6" id="KW-0539">Nucleus</keyword>
<proteinExistence type="predicted"/>
<feature type="compositionally biased region" description="Polar residues" evidence="7">
    <location>
        <begin position="80"/>
        <end position="93"/>
    </location>
</feature>
<dbReference type="SMART" id="SM00240">
    <property type="entry name" value="FHA"/>
    <property type="match status" value="1"/>
</dbReference>
<keyword evidence="4" id="KW-0804">Transcription</keyword>
<organism evidence="8 9">
    <name type="scientific">Pyrenophora teres f. teres</name>
    <dbReference type="NCBI Taxonomy" id="97479"/>
    <lineage>
        <taxon>Eukaryota</taxon>
        <taxon>Fungi</taxon>
        <taxon>Dikarya</taxon>
        <taxon>Ascomycota</taxon>
        <taxon>Pezizomycotina</taxon>
        <taxon>Dothideomycetes</taxon>
        <taxon>Pleosporomycetidae</taxon>
        <taxon>Pleosporales</taxon>
        <taxon>Pleosporineae</taxon>
        <taxon>Pleosporaceae</taxon>
        <taxon>Pyrenophora</taxon>
    </lineage>
</organism>
<dbReference type="PROSITE" id="PS50006">
    <property type="entry name" value="FHA_DOMAIN"/>
    <property type="match status" value="1"/>
</dbReference>
<dbReference type="PROSITE" id="PS00657">
    <property type="entry name" value="FORK_HEAD_1"/>
    <property type="match status" value="1"/>
</dbReference>
<feature type="DNA-binding region" description="Fork-head" evidence="6">
    <location>
        <begin position="389"/>
        <end position="484"/>
    </location>
</feature>
<dbReference type="GO" id="GO:0000981">
    <property type="term" value="F:DNA-binding transcription factor activity, RNA polymerase II-specific"/>
    <property type="evidence" value="ECO:0007669"/>
    <property type="project" value="TreeGrafter"/>
</dbReference>